<accession>W7CG80</accession>
<feature type="transmembrane region" description="Helical" evidence="1">
    <location>
        <begin position="147"/>
        <end position="168"/>
    </location>
</feature>
<evidence type="ECO:0000256" key="1">
    <source>
        <dbReference type="SAM" id="Phobius"/>
    </source>
</evidence>
<reference evidence="3 4" key="1">
    <citation type="journal article" date="2014" name="Int. J. Syst. Evol. Microbiol.">
        <title>Listeria floridensis sp. nov., Listeria aquatica sp. nov., Listeria cornellensis sp. nov., Listeria riparia sp. nov. and Listeria grandensis sp. nov., from agricultural and natural environments.</title>
        <authorList>
            <person name="den Bakker H.C."/>
            <person name="Warchocki S."/>
            <person name="Wright E.M."/>
            <person name="Allred A.F."/>
            <person name="Ahlstrom C."/>
            <person name="Manuel C.S."/>
            <person name="Stasiewicz M.J."/>
            <person name="Burrell A."/>
            <person name="Roof S."/>
            <person name="Strawn L."/>
            <person name="Fortes E.D."/>
            <person name="Nightingale K.K."/>
            <person name="Kephart D."/>
            <person name="Wiedmann M."/>
        </authorList>
    </citation>
    <scope>NUCLEOTIDE SEQUENCE [LARGE SCALE GENOMIC DNA]</scope>
    <source>
        <strain evidence="4">FSL F6-969</strain>
    </source>
</reference>
<dbReference type="PATRIC" id="fig|1265820.5.peg.693"/>
<keyword evidence="1" id="KW-1133">Transmembrane helix</keyword>
<protein>
    <recommendedName>
        <fullName evidence="2">VanZ-like domain-containing protein</fullName>
    </recommendedName>
</protein>
<keyword evidence="4" id="KW-1185">Reference proteome</keyword>
<dbReference type="InterPro" id="IPR053150">
    <property type="entry name" value="Teicoplanin_resist-assoc"/>
</dbReference>
<evidence type="ECO:0000313" key="3">
    <source>
        <dbReference type="EMBL" id="EUJ31888.1"/>
    </source>
</evidence>
<evidence type="ECO:0000259" key="2">
    <source>
        <dbReference type="Pfam" id="PF04892"/>
    </source>
</evidence>
<organism evidence="3 4">
    <name type="scientific">Listeria cornellensis FSL F6-0969</name>
    <dbReference type="NCBI Taxonomy" id="1265820"/>
    <lineage>
        <taxon>Bacteria</taxon>
        <taxon>Bacillati</taxon>
        <taxon>Bacillota</taxon>
        <taxon>Bacilli</taxon>
        <taxon>Bacillales</taxon>
        <taxon>Listeriaceae</taxon>
        <taxon>Listeria</taxon>
    </lineage>
</organism>
<keyword evidence="1" id="KW-0812">Transmembrane</keyword>
<dbReference type="RefSeq" id="WP_051999209.1">
    <property type="nucleotide sequence ID" value="NZ_AODE01000008.1"/>
</dbReference>
<feature type="transmembrane region" description="Helical" evidence="1">
    <location>
        <begin position="53"/>
        <end position="76"/>
    </location>
</feature>
<dbReference type="AlphaFoldDB" id="W7CG80"/>
<dbReference type="PANTHER" id="PTHR36834:SF1">
    <property type="entry name" value="INTEGRAL MEMBRANE PROTEIN"/>
    <property type="match status" value="1"/>
</dbReference>
<dbReference type="InterPro" id="IPR006976">
    <property type="entry name" value="VanZ-like"/>
</dbReference>
<dbReference type="EMBL" id="AODE01000008">
    <property type="protein sequence ID" value="EUJ31888.1"/>
    <property type="molecule type" value="Genomic_DNA"/>
</dbReference>
<dbReference type="PANTHER" id="PTHR36834">
    <property type="entry name" value="MEMBRANE PROTEIN-RELATED"/>
    <property type="match status" value="1"/>
</dbReference>
<sequence length="209" mass="23624">MPIRAHLDIITTTKHIKGDKNDRGTSISRHNTNRIHYFFCSHGSEKKETIKRIIFKSIMLIYIVGVVGYTIFPILIDREIGGGGATIFQLGVNIIPFAAMGDIYTQMGDGGRNHALYQVIGNIIMFIPLGCLYPLCSKCRVSWKRMFWISLSASLFIELSQLAQNIVFQTAFRSADIDDVILNVSGGFIGYALFRLCKPLFKKMKLYNF</sequence>
<comment type="caution">
    <text evidence="3">The sequence shown here is derived from an EMBL/GenBank/DDBJ whole genome shotgun (WGS) entry which is preliminary data.</text>
</comment>
<gene>
    <name evidence="3" type="ORF">PCORN_03538</name>
</gene>
<dbReference type="Pfam" id="PF04892">
    <property type="entry name" value="VanZ"/>
    <property type="match status" value="1"/>
</dbReference>
<feature type="transmembrane region" description="Helical" evidence="1">
    <location>
        <begin position="115"/>
        <end position="135"/>
    </location>
</feature>
<dbReference type="STRING" id="1265820.PCORN_03538"/>
<proteinExistence type="predicted"/>
<feature type="transmembrane region" description="Helical" evidence="1">
    <location>
        <begin position="180"/>
        <end position="197"/>
    </location>
</feature>
<name>W7CG80_9LIST</name>
<dbReference type="OrthoDB" id="4822551at2"/>
<keyword evidence="1" id="KW-0472">Membrane</keyword>
<evidence type="ECO:0000313" key="4">
    <source>
        <dbReference type="Proteomes" id="UP000019254"/>
    </source>
</evidence>
<feature type="domain" description="VanZ-like" evidence="2">
    <location>
        <begin position="60"/>
        <end position="197"/>
    </location>
</feature>
<dbReference type="Proteomes" id="UP000019254">
    <property type="component" value="Unassembled WGS sequence"/>
</dbReference>